<proteinExistence type="inferred from homology"/>
<comment type="caution">
    <text evidence="4">The sequence shown here is derived from an EMBL/GenBank/DDBJ whole genome shotgun (WGS) entry which is preliminary data.</text>
</comment>
<gene>
    <name evidence="4" type="ORF">ADS77_15955</name>
</gene>
<comment type="subcellular location">
    <subcellularLocation>
        <location evidence="1">Periplasm</location>
    </subcellularLocation>
</comment>
<dbReference type="STRING" id="187330.AMS58_18145"/>
<dbReference type="Proteomes" id="UP000037848">
    <property type="component" value="Unassembled WGS sequence"/>
</dbReference>
<feature type="chain" id="PRO_5005870271" description="Sugar ABC transporter substrate-binding protein" evidence="3">
    <location>
        <begin position="26"/>
        <end position="455"/>
    </location>
</feature>
<protein>
    <recommendedName>
        <fullName evidence="6">Sugar ABC transporter substrate-binding protein</fullName>
    </recommendedName>
</protein>
<evidence type="ECO:0000256" key="1">
    <source>
        <dbReference type="ARBA" id="ARBA00004418"/>
    </source>
</evidence>
<dbReference type="AlphaFoldDB" id="A0A0N1EH05"/>
<accession>A0A0N1EH05</accession>
<organism evidence="4 5">
    <name type="scientific">Pseudoalteromonas porphyrae</name>
    <dbReference type="NCBI Taxonomy" id="187330"/>
    <lineage>
        <taxon>Bacteria</taxon>
        <taxon>Pseudomonadati</taxon>
        <taxon>Pseudomonadota</taxon>
        <taxon>Gammaproteobacteria</taxon>
        <taxon>Alteromonadales</taxon>
        <taxon>Pseudoalteromonadaceae</taxon>
        <taxon>Pseudoalteromonas</taxon>
    </lineage>
</organism>
<sequence length="455" mass="51084">MQHIASHLIYLLMASLSLSFTCALAAKTKLSNWQEADIDWRAFEGTHINVLADQQPAFMALKPYLPVFKELTGINVGFHALEQSKMRRRRSKDLEKGLGLYDVLPMGVTFLGQAYEKNYIDPIAPYLNNPALTDKHWYKIDDISPNSLALCQINGTLLSLPFDFSAPIFFYRKDLFDKFELQVPNTYEELIQTKIALQKAIDLNPELAGMSAFASRTLPGAGLNTWTVLPVMRAYGAQILTQEGEALSNSREAQKGIKAYRDLVVGYGNPSNSRTLHFYDIRKLFKEGKLASAFIASHFYNEIDTPKESDIWDKWEAAPLPKGPQARETSPWAWAFAINSKSSKKSAAWLFIQWATSAQTASLLSTGGSPPRQQIWQEQLFTLVNKPGFNATMLWVFEHATPAHIQSGIAQFPAIGEIISHAYSQIFYGADIHQTLNNSNDKITVVLETNNLKQK</sequence>
<evidence type="ECO:0008006" key="6">
    <source>
        <dbReference type="Google" id="ProtNLM"/>
    </source>
</evidence>
<dbReference type="SUPFAM" id="SSF53850">
    <property type="entry name" value="Periplasmic binding protein-like II"/>
    <property type="match status" value="1"/>
</dbReference>
<dbReference type="Pfam" id="PF01547">
    <property type="entry name" value="SBP_bac_1"/>
    <property type="match status" value="1"/>
</dbReference>
<dbReference type="GO" id="GO:0042597">
    <property type="term" value="C:periplasmic space"/>
    <property type="evidence" value="ECO:0007669"/>
    <property type="project" value="UniProtKB-SubCell"/>
</dbReference>
<dbReference type="InterPro" id="IPR050490">
    <property type="entry name" value="Bact_solute-bd_prot1"/>
</dbReference>
<name>A0A0N1EH05_9GAMM</name>
<reference evidence="4 5" key="1">
    <citation type="submission" date="2015-08" db="EMBL/GenBank/DDBJ databases">
        <title>Draft Genome Sequence of Pseudoalteromonas porphyrae UCD-SED14.</title>
        <authorList>
            <person name="Coil D.A."/>
            <person name="Jospin G."/>
            <person name="Lee R.D."/>
            <person name="Eisen J.A."/>
        </authorList>
    </citation>
    <scope>NUCLEOTIDE SEQUENCE [LARGE SCALE GENOMIC DNA]</scope>
    <source>
        <strain evidence="4 5">UCD-SED14</strain>
    </source>
</reference>
<keyword evidence="5" id="KW-1185">Reference proteome</keyword>
<keyword evidence="3" id="KW-0732">Signal</keyword>
<dbReference type="RefSeq" id="WP_054206431.1">
    <property type="nucleotide sequence ID" value="NZ_LHPH01000021.1"/>
</dbReference>
<evidence type="ECO:0000256" key="3">
    <source>
        <dbReference type="SAM" id="SignalP"/>
    </source>
</evidence>
<dbReference type="PANTHER" id="PTHR43649:SF12">
    <property type="entry name" value="DIACETYLCHITOBIOSE BINDING PROTEIN DASA"/>
    <property type="match status" value="1"/>
</dbReference>
<dbReference type="InterPro" id="IPR006059">
    <property type="entry name" value="SBP"/>
</dbReference>
<dbReference type="OrthoDB" id="9808332at2"/>
<evidence type="ECO:0000313" key="5">
    <source>
        <dbReference type="Proteomes" id="UP000037848"/>
    </source>
</evidence>
<dbReference type="EMBL" id="LHPH01000021">
    <property type="protein sequence ID" value="KPH60154.1"/>
    <property type="molecule type" value="Genomic_DNA"/>
</dbReference>
<feature type="signal peptide" evidence="3">
    <location>
        <begin position="1"/>
        <end position="25"/>
    </location>
</feature>
<dbReference type="PANTHER" id="PTHR43649">
    <property type="entry name" value="ARABINOSE-BINDING PROTEIN-RELATED"/>
    <property type="match status" value="1"/>
</dbReference>
<evidence type="ECO:0000256" key="2">
    <source>
        <dbReference type="ARBA" id="ARBA00008520"/>
    </source>
</evidence>
<dbReference type="PATRIC" id="fig|187330.3.peg.1618"/>
<comment type="similarity">
    <text evidence="2">Belongs to the bacterial solute-binding protein 1 family.</text>
</comment>
<evidence type="ECO:0000313" key="4">
    <source>
        <dbReference type="EMBL" id="KPH60154.1"/>
    </source>
</evidence>
<dbReference type="Gene3D" id="3.40.190.10">
    <property type="entry name" value="Periplasmic binding protein-like II"/>
    <property type="match status" value="2"/>
</dbReference>